<reference evidence="10 11" key="1">
    <citation type="submission" date="2019-03" db="EMBL/GenBank/DDBJ databases">
        <title>Genomic analyses of the natural microbiome of Caenorhabditis elegans.</title>
        <authorList>
            <person name="Samuel B."/>
        </authorList>
    </citation>
    <scope>NUCLEOTIDE SEQUENCE [LARGE SCALE GENOMIC DNA]</scope>
    <source>
        <strain evidence="10 11">JUb102</strain>
    </source>
</reference>
<evidence type="ECO:0000313" key="10">
    <source>
        <dbReference type="EMBL" id="TCT36624.1"/>
    </source>
</evidence>
<dbReference type="Pfam" id="PF13177">
    <property type="entry name" value="DNA_pol3_delta2"/>
    <property type="match status" value="1"/>
</dbReference>
<dbReference type="InterPro" id="IPR048731">
    <property type="entry name" value="HolB_lid-gammaproteobact"/>
</dbReference>
<dbReference type="EMBL" id="SMAS01000002">
    <property type="protein sequence ID" value="TCT36624.1"/>
    <property type="molecule type" value="Genomic_DNA"/>
</dbReference>
<dbReference type="InterPro" id="IPR008921">
    <property type="entry name" value="DNA_pol3_clamp-load_cplx_C"/>
</dbReference>
<comment type="catalytic activity">
    <reaction evidence="7">
        <text>DNA(n) + a 2'-deoxyribonucleoside 5'-triphosphate = DNA(n+1) + diphosphate</text>
        <dbReference type="Rhea" id="RHEA:22508"/>
        <dbReference type="Rhea" id="RHEA-COMP:17339"/>
        <dbReference type="Rhea" id="RHEA-COMP:17340"/>
        <dbReference type="ChEBI" id="CHEBI:33019"/>
        <dbReference type="ChEBI" id="CHEBI:61560"/>
        <dbReference type="ChEBI" id="CHEBI:173112"/>
        <dbReference type="EC" id="2.7.7.7"/>
    </reaction>
</comment>
<keyword evidence="3" id="KW-0808">Transferase</keyword>
<dbReference type="NCBIfam" id="TIGR00678">
    <property type="entry name" value="holB"/>
    <property type="match status" value="1"/>
</dbReference>
<evidence type="ECO:0000256" key="5">
    <source>
        <dbReference type="ARBA" id="ARBA00022705"/>
    </source>
</evidence>
<organism evidence="10 11">
    <name type="scientific">Providencia alcalifaciens</name>
    <dbReference type="NCBI Taxonomy" id="126385"/>
    <lineage>
        <taxon>Bacteria</taxon>
        <taxon>Pseudomonadati</taxon>
        <taxon>Pseudomonadota</taxon>
        <taxon>Gammaproteobacteria</taxon>
        <taxon>Enterobacterales</taxon>
        <taxon>Morganellaceae</taxon>
        <taxon>Providencia</taxon>
    </lineage>
</organism>
<dbReference type="SUPFAM" id="SSF48019">
    <property type="entry name" value="post-AAA+ oligomerization domain-like"/>
    <property type="match status" value="1"/>
</dbReference>
<dbReference type="Pfam" id="PF09115">
    <property type="entry name" value="DNApol3-delta_C"/>
    <property type="match status" value="1"/>
</dbReference>
<accession>A0A4V2V410</accession>
<name>A0A4V2V410_9GAMM</name>
<dbReference type="Proteomes" id="UP000295055">
    <property type="component" value="Unassembled WGS sequence"/>
</dbReference>
<keyword evidence="6" id="KW-0239">DNA-directed DNA polymerase</keyword>
<proteinExistence type="predicted"/>
<comment type="caution">
    <text evidence="10">The sequence shown here is derived from an EMBL/GenBank/DDBJ whole genome shotgun (WGS) entry which is preliminary data.</text>
</comment>
<evidence type="ECO:0000256" key="1">
    <source>
        <dbReference type="ARBA" id="ARBA00012417"/>
    </source>
</evidence>
<dbReference type="Gene3D" id="1.10.8.10">
    <property type="entry name" value="DNA helicase RuvA subunit, C-terminal domain"/>
    <property type="match status" value="1"/>
</dbReference>
<evidence type="ECO:0000256" key="7">
    <source>
        <dbReference type="ARBA" id="ARBA00049244"/>
    </source>
</evidence>
<gene>
    <name evidence="10" type="ORF">EC835_10273</name>
</gene>
<keyword evidence="5" id="KW-0235">DNA replication</keyword>
<evidence type="ECO:0000256" key="3">
    <source>
        <dbReference type="ARBA" id="ARBA00022679"/>
    </source>
</evidence>
<evidence type="ECO:0000313" key="11">
    <source>
        <dbReference type="Proteomes" id="UP000295055"/>
    </source>
</evidence>
<evidence type="ECO:0000256" key="6">
    <source>
        <dbReference type="ARBA" id="ARBA00022932"/>
    </source>
</evidence>
<dbReference type="Gene3D" id="3.40.50.300">
    <property type="entry name" value="P-loop containing nucleotide triphosphate hydrolases"/>
    <property type="match status" value="1"/>
</dbReference>
<dbReference type="PANTHER" id="PTHR11669:SF8">
    <property type="entry name" value="DNA POLYMERASE III SUBUNIT DELTA"/>
    <property type="match status" value="1"/>
</dbReference>
<protein>
    <recommendedName>
        <fullName evidence="2">DNA polymerase III subunit delta'</fullName>
        <ecNumber evidence="1">2.7.7.7</ecNumber>
    </recommendedName>
</protein>
<dbReference type="PANTHER" id="PTHR11669">
    <property type="entry name" value="REPLICATION FACTOR C / DNA POLYMERASE III GAMMA-TAU SUBUNIT"/>
    <property type="match status" value="1"/>
</dbReference>
<sequence>MMNWYPWLNETYRQLISAYQAGRGHHALLIHSIAGNGAEALSYGVSRWLICQDKDGLKSCGECHSCRLMLAGTHPDYHVLEPEKGKTTISVDAVRKLTETLSGHAQQSGAKVVSIPDAQALTDAAANALLKTLEEPAGQTYFLLGCEKIDSLLATLRSRCLTHFLSAPDQQVALYWLQKQQAGLSAEDAVTALKLCQGAPVAALQLLKPEQWQRRQLLCNELEQSLRQKDFLKLLPALNTDNGPECINWLLGLIADGIKLQQKAGLYVVNQDKIACVTLLATSMSSSQLLDVYSQWQACRYQLLTVPALNQELILTNQLLHWEALFASPSR</sequence>
<dbReference type="Pfam" id="PF21500">
    <property type="entry name" value="HolB_lid"/>
    <property type="match status" value="1"/>
</dbReference>
<dbReference type="GO" id="GO:0006261">
    <property type="term" value="P:DNA-templated DNA replication"/>
    <property type="evidence" value="ECO:0007669"/>
    <property type="project" value="TreeGrafter"/>
</dbReference>
<dbReference type="GO" id="GO:0008408">
    <property type="term" value="F:3'-5' exonuclease activity"/>
    <property type="evidence" value="ECO:0007669"/>
    <property type="project" value="InterPro"/>
</dbReference>
<dbReference type="GO" id="GO:0003677">
    <property type="term" value="F:DNA binding"/>
    <property type="evidence" value="ECO:0007669"/>
    <property type="project" value="InterPro"/>
</dbReference>
<dbReference type="EC" id="2.7.7.7" evidence="1"/>
<dbReference type="InterPro" id="IPR050238">
    <property type="entry name" value="DNA_Rep/Repair_Clamp_Loader"/>
</dbReference>
<keyword evidence="4" id="KW-0548">Nucleotidyltransferase</keyword>
<dbReference type="Gene3D" id="1.20.272.10">
    <property type="match status" value="1"/>
</dbReference>
<dbReference type="InterPro" id="IPR004622">
    <property type="entry name" value="DNA_pol_HolB"/>
</dbReference>
<evidence type="ECO:0000256" key="4">
    <source>
        <dbReference type="ARBA" id="ARBA00022695"/>
    </source>
</evidence>
<dbReference type="InterPro" id="IPR027417">
    <property type="entry name" value="P-loop_NTPase"/>
</dbReference>
<dbReference type="AlphaFoldDB" id="A0A4V2V410"/>
<evidence type="ECO:0000259" key="8">
    <source>
        <dbReference type="Pfam" id="PF09115"/>
    </source>
</evidence>
<dbReference type="GO" id="GO:0009360">
    <property type="term" value="C:DNA polymerase III complex"/>
    <property type="evidence" value="ECO:0007669"/>
    <property type="project" value="InterPro"/>
</dbReference>
<dbReference type="SUPFAM" id="SSF52540">
    <property type="entry name" value="P-loop containing nucleoside triphosphate hydrolases"/>
    <property type="match status" value="1"/>
</dbReference>
<feature type="domain" description="DNA polymerase III subunit delta' AAA+ ATPase lid" evidence="9">
    <location>
        <begin position="168"/>
        <end position="207"/>
    </location>
</feature>
<dbReference type="GO" id="GO:0003887">
    <property type="term" value="F:DNA-directed DNA polymerase activity"/>
    <property type="evidence" value="ECO:0007669"/>
    <property type="project" value="UniProtKB-KW"/>
</dbReference>
<feature type="domain" description="DNA polymerase III delta subunit C-terminal" evidence="8">
    <location>
        <begin position="210"/>
        <end position="323"/>
    </location>
</feature>
<dbReference type="InterPro" id="IPR015199">
    <property type="entry name" value="DNA_pol_III_delta_C"/>
</dbReference>
<evidence type="ECO:0000256" key="2">
    <source>
        <dbReference type="ARBA" id="ARBA00014363"/>
    </source>
</evidence>
<evidence type="ECO:0000259" key="9">
    <source>
        <dbReference type="Pfam" id="PF21500"/>
    </source>
</evidence>